<evidence type="ECO:0000256" key="3">
    <source>
        <dbReference type="ARBA" id="ARBA00004600"/>
    </source>
</evidence>
<dbReference type="GO" id="GO:0005794">
    <property type="term" value="C:Golgi apparatus"/>
    <property type="evidence" value="ECO:0007669"/>
    <property type="project" value="UniProtKB-SubCell"/>
</dbReference>
<dbReference type="InterPro" id="IPR011417">
    <property type="entry name" value="ANTH_dom"/>
</dbReference>
<evidence type="ECO:0000256" key="8">
    <source>
        <dbReference type="ARBA" id="ARBA00023329"/>
    </source>
</evidence>
<dbReference type="PROSITE" id="PS50942">
    <property type="entry name" value="ENTH"/>
    <property type="match status" value="1"/>
</dbReference>
<evidence type="ECO:0000259" key="9">
    <source>
        <dbReference type="PROSITE" id="PS50942"/>
    </source>
</evidence>
<protein>
    <recommendedName>
        <fullName evidence="9">ENTH domain-containing protein</fullName>
    </recommendedName>
</protein>
<dbReference type="AlphaFoldDB" id="A0A654EM10"/>
<feature type="domain" description="ENTH" evidence="9">
    <location>
        <begin position="26"/>
        <end position="158"/>
    </location>
</feature>
<evidence type="ECO:0000313" key="10">
    <source>
        <dbReference type="EMBL" id="VYS50359.1"/>
    </source>
</evidence>
<evidence type="ECO:0000256" key="1">
    <source>
        <dbReference type="ARBA" id="ARBA00004132"/>
    </source>
</evidence>
<dbReference type="Gene3D" id="1.20.58.150">
    <property type="entry name" value="ANTH domain"/>
    <property type="match status" value="1"/>
</dbReference>
<keyword evidence="4" id="KW-0254">Endocytosis</keyword>
<dbReference type="GO" id="GO:0072583">
    <property type="term" value="P:clathrin-dependent endocytosis"/>
    <property type="evidence" value="ECO:0007669"/>
    <property type="project" value="InterPro"/>
</dbReference>
<proteinExistence type="predicted"/>
<dbReference type="PANTHER" id="PTHR22951:SF71">
    <property type="entry name" value="ENTH DOMAIN-CONTAINING PROTEIN"/>
    <property type="match status" value="1"/>
</dbReference>
<keyword evidence="7" id="KW-0168">Coated pit</keyword>
<keyword evidence="8" id="KW-0968">Cytoplasmic vesicle</keyword>
<keyword evidence="5" id="KW-0333">Golgi apparatus</keyword>
<keyword evidence="6" id="KW-0472">Membrane</keyword>
<dbReference type="GO" id="GO:0005545">
    <property type="term" value="F:1-phosphatidylinositol binding"/>
    <property type="evidence" value="ECO:0007669"/>
    <property type="project" value="InterPro"/>
</dbReference>
<dbReference type="SMART" id="SM00273">
    <property type="entry name" value="ENTH"/>
    <property type="match status" value="1"/>
</dbReference>
<dbReference type="GO" id="GO:0005905">
    <property type="term" value="C:clathrin-coated pit"/>
    <property type="evidence" value="ECO:0007669"/>
    <property type="project" value="UniProtKB-SubCell"/>
</dbReference>
<organism evidence="10 11">
    <name type="scientific">Arabidopsis thaliana</name>
    <name type="common">Mouse-ear cress</name>
    <dbReference type="NCBI Taxonomy" id="3702"/>
    <lineage>
        <taxon>Eukaryota</taxon>
        <taxon>Viridiplantae</taxon>
        <taxon>Streptophyta</taxon>
        <taxon>Embryophyta</taxon>
        <taxon>Tracheophyta</taxon>
        <taxon>Spermatophyta</taxon>
        <taxon>Magnoliopsida</taxon>
        <taxon>eudicotyledons</taxon>
        <taxon>Gunneridae</taxon>
        <taxon>Pentapetalae</taxon>
        <taxon>rosids</taxon>
        <taxon>malvids</taxon>
        <taxon>Brassicales</taxon>
        <taxon>Brassicaceae</taxon>
        <taxon>Camelineae</taxon>
        <taxon>Arabidopsis</taxon>
    </lineage>
</organism>
<dbReference type="InterPro" id="IPR014712">
    <property type="entry name" value="ANTH_dom_sf"/>
</dbReference>
<dbReference type="ExpressionAtlas" id="A0A654EM10">
    <property type="expression patterns" value="baseline and differential"/>
</dbReference>
<dbReference type="InterPro" id="IPR008942">
    <property type="entry name" value="ENTH_VHS"/>
</dbReference>
<name>A0A654EM10_ARATH</name>
<dbReference type="SUPFAM" id="SSF89009">
    <property type="entry name" value="GAT-like domain"/>
    <property type="match status" value="1"/>
</dbReference>
<evidence type="ECO:0000256" key="6">
    <source>
        <dbReference type="ARBA" id="ARBA00023136"/>
    </source>
</evidence>
<dbReference type="Proteomes" id="UP000426265">
    <property type="component" value="Unassembled WGS sequence"/>
</dbReference>
<sequence>MKLWKRAAAAIKDRKSLLAVGFSRRNSSYRNADLEAAIIKATSHDDSSVDYSNAHRVYKWIRSSPLNLKTLVYAISSRVNHTRSWIVALKSLMLLHGVLCCKVPSVVGEFRRLPFDLSDFSDGHSCLSKTWGFNVFVRTYFAFLHHYSSFLSDQIHRLRGNNRRSLEKTSDSVIQELERIQKLQSLLDMILQIRPVADNMKKTLILEAMDCLVIESINIYGRICGAVMKVLPLAGKTDAATVLKIVNKTTSQGEDLIVYFEFCKGFGVSNAREIPQFVRIPEEEVEAIEKMIDTVQEKPKPEKDEEKEDEKAMVVLEQPKKLQTIITDKWEIFEDDYRCFDRKDKWEIFEDEYHQNHLPLITMNQPVYITYTMPDLITF</sequence>
<dbReference type="PANTHER" id="PTHR22951">
    <property type="entry name" value="CLATHRIN ASSEMBLY PROTEIN"/>
    <property type="match status" value="1"/>
</dbReference>
<gene>
    <name evidence="10" type="ORF">AN1_LOCUS5829</name>
</gene>
<evidence type="ECO:0000313" key="11">
    <source>
        <dbReference type="Proteomes" id="UP000426265"/>
    </source>
</evidence>
<dbReference type="InterPro" id="IPR045192">
    <property type="entry name" value="AP180-like"/>
</dbReference>
<comment type="subcellular location">
    <subcellularLocation>
        <location evidence="1">Cytoplasmic vesicle</location>
        <location evidence="1">Clathrin-coated vesicle</location>
    </subcellularLocation>
    <subcellularLocation>
        <location evidence="2">Golgi apparatus</location>
    </subcellularLocation>
    <subcellularLocation>
        <location evidence="3">Membrane</location>
        <location evidence="3">Clathrin-coated pit</location>
    </subcellularLocation>
</comment>
<dbReference type="GO" id="GO:0048268">
    <property type="term" value="P:clathrin coat assembly"/>
    <property type="evidence" value="ECO:0007669"/>
    <property type="project" value="InterPro"/>
</dbReference>
<evidence type="ECO:0000256" key="2">
    <source>
        <dbReference type="ARBA" id="ARBA00004555"/>
    </source>
</evidence>
<evidence type="ECO:0000256" key="5">
    <source>
        <dbReference type="ARBA" id="ARBA00023034"/>
    </source>
</evidence>
<dbReference type="InterPro" id="IPR013809">
    <property type="entry name" value="ENTH"/>
</dbReference>
<dbReference type="GO" id="GO:0030276">
    <property type="term" value="F:clathrin binding"/>
    <property type="evidence" value="ECO:0007669"/>
    <property type="project" value="InterPro"/>
</dbReference>
<dbReference type="Pfam" id="PF07651">
    <property type="entry name" value="ANTH"/>
    <property type="match status" value="1"/>
</dbReference>
<dbReference type="EMBL" id="CACRSJ010000104">
    <property type="protein sequence ID" value="VYS50359.1"/>
    <property type="molecule type" value="Genomic_DNA"/>
</dbReference>
<dbReference type="InterPro" id="IPR048050">
    <property type="entry name" value="ANTH_N_plant"/>
</dbReference>
<dbReference type="FunFam" id="1.25.40.90:FF:000027">
    <property type="entry name" value="Putative clathrin assembly protein"/>
    <property type="match status" value="1"/>
</dbReference>
<accession>A0A654EM10</accession>
<evidence type="ECO:0000256" key="7">
    <source>
        <dbReference type="ARBA" id="ARBA00023176"/>
    </source>
</evidence>
<dbReference type="Gene3D" id="1.25.40.90">
    <property type="match status" value="1"/>
</dbReference>
<evidence type="ECO:0000256" key="4">
    <source>
        <dbReference type="ARBA" id="ARBA00022583"/>
    </source>
</evidence>
<dbReference type="CDD" id="cd16987">
    <property type="entry name" value="ANTH_N_AP180_plant"/>
    <property type="match status" value="1"/>
</dbReference>
<dbReference type="SUPFAM" id="SSF48464">
    <property type="entry name" value="ENTH/VHS domain"/>
    <property type="match status" value="1"/>
</dbReference>
<dbReference type="GO" id="GO:0030136">
    <property type="term" value="C:clathrin-coated vesicle"/>
    <property type="evidence" value="ECO:0007669"/>
    <property type="project" value="UniProtKB-SubCell"/>
</dbReference>
<reference evidence="10 11" key="1">
    <citation type="submission" date="2019-11" db="EMBL/GenBank/DDBJ databases">
        <authorList>
            <person name="Jiao W.-B."/>
            <person name="Schneeberger K."/>
        </authorList>
    </citation>
    <scope>NUCLEOTIDE SEQUENCE [LARGE SCALE GENOMIC DNA]</scope>
    <source>
        <strain evidence="11">cv. An-1</strain>
    </source>
</reference>